<comment type="subunit">
    <text evidence="5">Part of the 50S ribosomal subunit; part of the 5S rRNA/L5/L18/L25 subcomplex. Contacts the 5S rRNA. Binds to the 5S rRNA independently of L5 and L18.</text>
</comment>
<dbReference type="HAMAP" id="MF_01334">
    <property type="entry name" value="Ribosomal_bL25_CTC"/>
    <property type="match status" value="1"/>
</dbReference>
<evidence type="ECO:0000313" key="9">
    <source>
        <dbReference type="EMBL" id="ATY83626.1"/>
    </source>
</evidence>
<accession>A0A2K8N243</accession>
<dbReference type="GO" id="GO:0008097">
    <property type="term" value="F:5S rRNA binding"/>
    <property type="evidence" value="ECO:0007669"/>
    <property type="project" value="InterPro"/>
</dbReference>
<dbReference type="NCBIfam" id="TIGR00731">
    <property type="entry name" value="bL25_bact_ctc"/>
    <property type="match status" value="1"/>
</dbReference>
<evidence type="ECO:0000256" key="1">
    <source>
        <dbReference type="ARBA" id="ARBA00022730"/>
    </source>
</evidence>
<dbReference type="InterPro" id="IPR020930">
    <property type="entry name" value="Ribosomal_uL5_bac-type"/>
</dbReference>
<dbReference type="Pfam" id="PF01386">
    <property type="entry name" value="Ribosomal_L25p"/>
    <property type="match status" value="1"/>
</dbReference>
<dbReference type="InterPro" id="IPR001021">
    <property type="entry name" value="Ribosomal_bL25_long"/>
</dbReference>
<evidence type="ECO:0000313" key="10">
    <source>
        <dbReference type="Proteomes" id="UP000231932"/>
    </source>
</evidence>
<keyword evidence="1 5" id="KW-0699">rRNA-binding</keyword>
<dbReference type="Gene3D" id="2.170.120.20">
    <property type="entry name" value="Ribosomal protein L25, beta domain"/>
    <property type="match status" value="1"/>
</dbReference>
<comment type="function">
    <text evidence="5">This is one of the proteins that binds to the 5S RNA in the ribosome where it forms part of the central protuberance.</text>
</comment>
<dbReference type="KEGG" id="kyr:CVV65_00380"/>
<keyword evidence="10" id="KW-1185">Reference proteome</keyword>
<keyword evidence="4 5" id="KW-0687">Ribonucleoprotein</keyword>
<sequence>MLESPIGADWASLSLVALVCTCLKKGAVFVSAQVLPLETRTDLRRSVLTHLRRSGRIPGVVYGKGREPVPVSVEEARLLKMQTGHETALVDIELPGQGRLPAVIQEIQRDPVTRKILHVDFHVVMLDEPVDVEVPVQVQGIEEVDKRGLVAQVLLRHLRIRCLPTEIPEHLRVDVSRAEEGEVVRAADVELPNGAHLLEEADEVVVNISAAGAGAGAGEALPEEPKEPEMVHDTEGKGRTE</sequence>
<dbReference type="SUPFAM" id="SSF50715">
    <property type="entry name" value="Ribosomal protein L25-like"/>
    <property type="match status" value="1"/>
</dbReference>
<comment type="similarity">
    <text evidence="5">Belongs to the bacterial ribosomal protein bL25 family. CTC subfamily.</text>
</comment>
<dbReference type="Proteomes" id="UP000231932">
    <property type="component" value="Chromosome"/>
</dbReference>
<evidence type="ECO:0000256" key="2">
    <source>
        <dbReference type="ARBA" id="ARBA00022884"/>
    </source>
</evidence>
<evidence type="ECO:0000256" key="6">
    <source>
        <dbReference type="SAM" id="MobiDB-lite"/>
    </source>
</evidence>
<evidence type="ECO:0000259" key="8">
    <source>
        <dbReference type="Pfam" id="PF14693"/>
    </source>
</evidence>
<dbReference type="EMBL" id="CP024955">
    <property type="protein sequence ID" value="ATY83626.1"/>
    <property type="molecule type" value="Genomic_DNA"/>
</dbReference>
<feature type="domain" description="Large ribosomal subunit protein bL25 L25" evidence="7">
    <location>
        <begin position="37"/>
        <end position="121"/>
    </location>
</feature>
<evidence type="ECO:0000256" key="3">
    <source>
        <dbReference type="ARBA" id="ARBA00022980"/>
    </source>
</evidence>
<organism evidence="9 10">
    <name type="scientific">Kyrpidia spormannii</name>
    <dbReference type="NCBI Taxonomy" id="2055160"/>
    <lineage>
        <taxon>Bacteria</taxon>
        <taxon>Bacillati</taxon>
        <taxon>Bacillota</taxon>
        <taxon>Bacilli</taxon>
        <taxon>Bacillales</taxon>
        <taxon>Alicyclobacillaceae</taxon>
        <taxon>Kyrpidia</taxon>
    </lineage>
</organism>
<feature type="domain" description="Large ribosomal subunit protein bL25 beta" evidence="8">
    <location>
        <begin position="130"/>
        <end position="210"/>
    </location>
</feature>
<dbReference type="InterPro" id="IPR037121">
    <property type="entry name" value="Ribosomal_bL25_C"/>
</dbReference>
<dbReference type="Gene3D" id="2.40.240.10">
    <property type="entry name" value="Ribosomal Protein L25, Chain P"/>
    <property type="match status" value="1"/>
</dbReference>
<dbReference type="InterPro" id="IPR029751">
    <property type="entry name" value="Ribosomal_L25_dom"/>
</dbReference>
<reference evidence="10" key="1">
    <citation type="submission" date="2017-11" db="EMBL/GenBank/DDBJ databases">
        <title>Complete Genome Sequence of Kyrpidia sp. Strain EA-1, a thermophilic, hydrogen-oxidizing Bacterium, isolated from the Azores.</title>
        <authorList>
            <person name="Reiner J.E."/>
            <person name="Lapp C.J."/>
            <person name="Bunk B."/>
            <person name="Gescher J."/>
        </authorList>
    </citation>
    <scope>NUCLEOTIDE SEQUENCE [LARGE SCALE GENOMIC DNA]</scope>
    <source>
        <strain evidence="10">EA-1</strain>
    </source>
</reference>
<dbReference type="InterPro" id="IPR011035">
    <property type="entry name" value="Ribosomal_bL25/Gln-tRNA_synth"/>
</dbReference>
<evidence type="ECO:0000259" key="7">
    <source>
        <dbReference type="Pfam" id="PF01386"/>
    </source>
</evidence>
<evidence type="ECO:0000256" key="5">
    <source>
        <dbReference type="HAMAP-Rule" id="MF_01334"/>
    </source>
</evidence>
<dbReference type="Pfam" id="PF14693">
    <property type="entry name" value="Ribosomal_TL5_C"/>
    <property type="match status" value="1"/>
</dbReference>
<dbReference type="GO" id="GO:0003735">
    <property type="term" value="F:structural constituent of ribosome"/>
    <property type="evidence" value="ECO:0007669"/>
    <property type="project" value="InterPro"/>
</dbReference>
<keyword evidence="3 5" id="KW-0689">Ribosomal protein</keyword>
<dbReference type="InterPro" id="IPR020057">
    <property type="entry name" value="Ribosomal_bL25_b-dom"/>
</dbReference>
<feature type="region of interest" description="Disordered" evidence="6">
    <location>
        <begin position="214"/>
        <end position="241"/>
    </location>
</feature>
<dbReference type="CDD" id="cd00495">
    <property type="entry name" value="Ribosomal_L25_TL5_CTC"/>
    <property type="match status" value="1"/>
</dbReference>
<proteinExistence type="inferred from homology"/>
<evidence type="ECO:0000256" key="4">
    <source>
        <dbReference type="ARBA" id="ARBA00023274"/>
    </source>
</evidence>
<feature type="compositionally biased region" description="Basic and acidic residues" evidence="6">
    <location>
        <begin position="223"/>
        <end position="241"/>
    </location>
</feature>
<keyword evidence="2 5" id="KW-0694">RNA-binding</keyword>
<dbReference type="InterPro" id="IPR020056">
    <property type="entry name" value="Rbsml_bL25/Gln-tRNA_synth_N"/>
</dbReference>
<dbReference type="GO" id="GO:0022625">
    <property type="term" value="C:cytosolic large ribosomal subunit"/>
    <property type="evidence" value="ECO:0007669"/>
    <property type="project" value="TreeGrafter"/>
</dbReference>
<gene>
    <name evidence="5" type="primary">rplY</name>
    <name evidence="5" type="synonym">ctc</name>
    <name evidence="9" type="ORF">CVV65_00380</name>
</gene>
<name>A0A2K8N243_9BACL</name>
<dbReference type="PANTHER" id="PTHR33284:SF1">
    <property type="entry name" value="RIBOSOMAL PROTEIN L25_GLN-TRNA SYNTHETASE, ANTI-CODON-BINDING DOMAIN-CONTAINING PROTEIN"/>
    <property type="match status" value="1"/>
</dbReference>
<protein>
    <recommendedName>
        <fullName evidence="5">Large ribosomal subunit protein bL25</fullName>
    </recommendedName>
    <alternativeName>
        <fullName evidence="5">General stress protein CTC</fullName>
    </alternativeName>
</protein>
<dbReference type="AlphaFoldDB" id="A0A2K8N243"/>
<dbReference type="PANTHER" id="PTHR33284">
    <property type="entry name" value="RIBOSOMAL PROTEIN L25/GLN-TRNA SYNTHETASE, ANTI-CODON-BINDING DOMAIN-CONTAINING PROTEIN"/>
    <property type="match status" value="1"/>
</dbReference>
<dbReference type="GO" id="GO:0006412">
    <property type="term" value="P:translation"/>
    <property type="evidence" value="ECO:0007669"/>
    <property type="project" value="UniProtKB-UniRule"/>
</dbReference>